<evidence type="ECO:0000313" key="5">
    <source>
        <dbReference type="EMBL" id="GAN64506.1"/>
    </source>
</evidence>
<dbReference type="PANTHER" id="PTHR30386">
    <property type="entry name" value="MEMBRANE FUSION SUBUNIT OF EMRAB-TOLC MULTIDRUG EFFLUX PUMP"/>
    <property type="match status" value="1"/>
</dbReference>
<keyword evidence="7" id="KW-1185">Reference proteome</keyword>
<feature type="region of interest" description="Disordered" evidence="2">
    <location>
        <begin position="1"/>
        <end position="26"/>
    </location>
</feature>
<feature type="coiled-coil region" evidence="1">
    <location>
        <begin position="107"/>
        <end position="141"/>
    </location>
</feature>
<evidence type="ECO:0000313" key="6">
    <source>
        <dbReference type="EMBL" id="GEN04195.1"/>
    </source>
</evidence>
<dbReference type="RefSeq" id="WP_084593675.1">
    <property type="nucleotide sequence ID" value="NZ_BAMW01000078.1"/>
</dbReference>
<feature type="coiled-coil region" evidence="1">
    <location>
        <begin position="180"/>
        <end position="228"/>
    </location>
</feature>
<evidence type="ECO:0000256" key="1">
    <source>
        <dbReference type="SAM" id="Coils"/>
    </source>
</evidence>
<dbReference type="Gene3D" id="1.10.287.470">
    <property type="entry name" value="Helix hairpin bin"/>
    <property type="match status" value="1"/>
</dbReference>
<dbReference type="GO" id="GO:0055085">
    <property type="term" value="P:transmembrane transport"/>
    <property type="evidence" value="ECO:0007669"/>
    <property type="project" value="InterPro"/>
</dbReference>
<name>A0A6N3T708_9PROT</name>
<dbReference type="AlphaFoldDB" id="A0A6N3T708"/>
<feature type="domain" description="Multidrug resistance protein MdtA-like barrel-sandwich hybrid" evidence="4">
    <location>
        <begin position="74"/>
        <end position="265"/>
    </location>
</feature>
<evidence type="ECO:0000313" key="8">
    <source>
        <dbReference type="Proteomes" id="UP000321104"/>
    </source>
</evidence>
<keyword evidence="3" id="KW-1133">Transmembrane helix</keyword>
<gene>
    <name evidence="6" type="primary">rmrA</name>
    <name evidence="5" type="ORF">Abin_081_037</name>
    <name evidence="6" type="ORF">AIN02nite_22200</name>
</gene>
<dbReference type="Pfam" id="PF25917">
    <property type="entry name" value="BSH_RND"/>
    <property type="match status" value="1"/>
</dbReference>
<comment type="caution">
    <text evidence="6">The sequence shown here is derived from an EMBL/GenBank/DDBJ whole genome shotgun (WGS) entry which is preliminary data.</text>
</comment>
<dbReference type="Gene3D" id="2.40.30.170">
    <property type="match status" value="1"/>
</dbReference>
<dbReference type="EMBL" id="BAMW01000078">
    <property type="protein sequence ID" value="GAN64506.1"/>
    <property type="molecule type" value="Genomic_DNA"/>
</dbReference>
<evidence type="ECO:0000256" key="2">
    <source>
        <dbReference type="SAM" id="MobiDB-lite"/>
    </source>
</evidence>
<accession>A0A6N3T708</accession>
<dbReference type="Gene3D" id="2.40.50.100">
    <property type="match status" value="1"/>
</dbReference>
<dbReference type="InterPro" id="IPR058625">
    <property type="entry name" value="MdtA-like_BSH"/>
</dbReference>
<keyword evidence="3" id="KW-0472">Membrane</keyword>
<feature type="transmembrane region" description="Helical" evidence="3">
    <location>
        <begin position="36"/>
        <end position="54"/>
    </location>
</feature>
<proteinExistence type="predicted"/>
<feature type="compositionally biased region" description="Polar residues" evidence="2">
    <location>
        <begin position="1"/>
        <end position="15"/>
    </location>
</feature>
<dbReference type="EMBL" id="BJXQ01000014">
    <property type="protein sequence ID" value="GEN04195.1"/>
    <property type="molecule type" value="Genomic_DNA"/>
</dbReference>
<keyword evidence="3" id="KW-0812">Transmembrane</keyword>
<evidence type="ECO:0000313" key="7">
    <source>
        <dbReference type="Proteomes" id="UP000032673"/>
    </source>
</evidence>
<dbReference type="Proteomes" id="UP000032673">
    <property type="component" value="Unassembled WGS sequence"/>
</dbReference>
<dbReference type="Proteomes" id="UP000321104">
    <property type="component" value="Unassembled WGS sequence"/>
</dbReference>
<keyword evidence="1" id="KW-0175">Coiled coil</keyword>
<reference evidence="5 7" key="1">
    <citation type="submission" date="2012-11" db="EMBL/GenBank/DDBJ databases">
        <title>Whole genome sequence of Acetobacter indonesiensis 5H-1.</title>
        <authorList>
            <person name="Azuma Y."/>
            <person name="Higashiura N."/>
            <person name="Hirakawa H."/>
            <person name="Matsushita K."/>
        </authorList>
    </citation>
    <scope>NUCLEOTIDE SEQUENCE [LARGE SCALE GENOMIC DNA]</scope>
    <source>
        <strain evidence="5 7">5H-1</strain>
    </source>
</reference>
<dbReference type="InterPro" id="IPR050739">
    <property type="entry name" value="MFP"/>
</dbReference>
<organism evidence="6 8">
    <name type="scientific">Acetobacter indonesiensis</name>
    <dbReference type="NCBI Taxonomy" id="104101"/>
    <lineage>
        <taxon>Bacteria</taxon>
        <taxon>Pseudomonadati</taxon>
        <taxon>Pseudomonadota</taxon>
        <taxon>Alphaproteobacteria</taxon>
        <taxon>Acetobacterales</taxon>
        <taxon>Acetobacteraceae</taxon>
        <taxon>Acetobacter</taxon>
    </lineage>
</organism>
<evidence type="ECO:0000259" key="4">
    <source>
        <dbReference type="Pfam" id="PF25917"/>
    </source>
</evidence>
<evidence type="ECO:0000256" key="3">
    <source>
        <dbReference type="SAM" id="Phobius"/>
    </source>
</evidence>
<sequence>MTAEKQTNTAPNLPSEQPVEAGQGEKQRLSPKARRILVALGSFVFISIVAWFVWDQLYGKYRQTTNNAYIEADIVSVAPRISGYVDQIYVRDNEDVKAGHPLIHINVQDYQAKARQAQAQIEVAKAEAANATAAIDEQAAAVEQSHAQFMAADSDARAARNEVLRYEPLSRTGAETQEKLTSLRTTAAKYEANAKAARATWVQNQRHIVTLQTQVQQARAQAEGAQAELDADSVSVDAAVVRAGVDGRVGDRSVRLGQYVQPGTRLLSLVPLDTLYVTANFKETQVRRMAVGQPVSIKVDALPGVTLRGSVESLSPATGALFSLLPPQNATGNFTKVVQRVPVRIAFSVPSELRGKLLAGLSVVVEVNTKPGDQADHSPQGQGHSSP</sequence>
<protein>
    <submittedName>
        <fullName evidence="5">Multidrug resistance efflux pump HlyD</fullName>
    </submittedName>
    <submittedName>
        <fullName evidence="6">Transporter</fullName>
    </submittedName>
</protein>
<dbReference type="SUPFAM" id="SSF111369">
    <property type="entry name" value="HlyD-like secretion proteins"/>
    <property type="match status" value="2"/>
</dbReference>
<dbReference type="PANTHER" id="PTHR30386:SF24">
    <property type="entry name" value="MULTIDRUG RESISTANCE EFFLUX PUMP"/>
    <property type="match status" value="1"/>
</dbReference>
<reference evidence="6 8" key="2">
    <citation type="submission" date="2019-07" db="EMBL/GenBank/DDBJ databases">
        <title>Whole genome shotgun sequence of Acetobacter indonesiensis NBRC 16471.</title>
        <authorList>
            <person name="Hosoyama A."/>
            <person name="Uohara A."/>
            <person name="Ohji S."/>
            <person name="Ichikawa N."/>
        </authorList>
    </citation>
    <scope>NUCLEOTIDE SEQUENCE [LARGE SCALE GENOMIC DNA]</scope>
    <source>
        <strain evidence="6 8">NBRC 16471</strain>
    </source>
</reference>